<comment type="subcellular location">
    <subcellularLocation>
        <location evidence="5">Cytoplasm</location>
    </subcellularLocation>
</comment>
<dbReference type="SUPFAM" id="SSF52540">
    <property type="entry name" value="P-loop containing nucleoside triphosphate hydrolases"/>
    <property type="match status" value="1"/>
</dbReference>
<evidence type="ECO:0000256" key="1">
    <source>
        <dbReference type="ARBA" id="ARBA00009018"/>
    </source>
</evidence>
<comment type="catalytic activity">
    <reaction evidence="5">
        <text>3'-dephospho-CoA + ATP = ADP + CoA + H(+)</text>
        <dbReference type="Rhea" id="RHEA:18245"/>
        <dbReference type="ChEBI" id="CHEBI:15378"/>
        <dbReference type="ChEBI" id="CHEBI:30616"/>
        <dbReference type="ChEBI" id="CHEBI:57287"/>
        <dbReference type="ChEBI" id="CHEBI:57328"/>
        <dbReference type="ChEBI" id="CHEBI:456216"/>
        <dbReference type="EC" id="2.7.1.24"/>
    </reaction>
</comment>
<protein>
    <recommendedName>
        <fullName evidence="5 6">Dephospho-CoA kinase</fullName>
        <ecNumber evidence="5 6">2.7.1.24</ecNumber>
    </recommendedName>
    <alternativeName>
        <fullName evidence="5">Dephosphocoenzyme A kinase</fullName>
    </alternativeName>
</protein>
<evidence type="ECO:0000256" key="5">
    <source>
        <dbReference type="HAMAP-Rule" id="MF_00376"/>
    </source>
</evidence>
<dbReference type="PANTHER" id="PTHR10695">
    <property type="entry name" value="DEPHOSPHO-COA KINASE-RELATED"/>
    <property type="match status" value="1"/>
</dbReference>
<keyword evidence="5 7" id="KW-0418">Kinase</keyword>
<dbReference type="CDD" id="cd02022">
    <property type="entry name" value="DPCK"/>
    <property type="match status" value="1"/>
</dbReference>
<keyword evidence="5 7" id="KW-0808">Transferase</keyword>
<dbReference type="PROSITE" id="PS51219">
    <property type="entry name" value="DPCK"/>
    <property type="match status" value="1"/>
</dbReference>
<comment type="similarity">
    <text evidence="1 5">Belongs to the CoaE family.</text>
</comment>
<comment type="function">
    <text evidence="5">Catalyzes the phosphorylation of the 3'-hydroxyl group of dephosphocoenzyme A to form coenzyme A.</text>
</comment>
<dbReference type="GO" id="GO:0004140">
    <property type="term" value="F:dephospho-CoA kinase activity"/>
    <property type="evidence" value="ECO:0007669"/>
    <property type="project" value="UniProtKB-EC"/>
</dbReference>
<name>A0ABT8BRH3_9VIBR</name>
<comment type="pathway">
    <text evidence="5">Cofactor biosynthesis; coenzyme A biosynthesis; CoA from (R)-pantothenate: step 5/5.</text>
</comment>
<dbReference type="InterPro" id="IPR027417">
    <property type="entry name" value="P-loop_NTPase"/>
</dbReference>
<keyword evidence="2 5" id="KW-0547">Nucleotide-binding</keyword>
<organism evidence="7 8">
    <name type="scientific">Vibrio ostreicida</name>
    <dbReference type="NCBI Taxonomy" id="526588"/>
    <lineage>
        <taxon>Bacteria</taxon>
        <taxon>Pseudomonadati</taxon>
        <taxon>Pseudomonadota</taxon>
        <taxon>Gammaproteobacteria</taxon>
        <taxon>Vibrionales</taxon>
        <taxon>Vibrionaceae</taxon>
        <taxon>Vibrio</taxon>
    </lineage>
</organism>
<reference evidence="8" key="1">
    <citation type="journal article" date="2019" name="Int. J. Syst. Evol. Microbiol.">
        <title>The Global Catalogue of Microorganisms (GCM) 10K type strain sequencing project: providing services to taxonomists for standard genome sequencing and annotation.</title>
        <authorList>
            <consortium name="The Broad Institute Genomics Platform"/>
            <consortium name="The Broad Institute Genome Sequencing Center for Infectious Disease"/>
            <person name="Wu L."/>
            <person name="Ma J."/>
        </authorList>
    </citation>
    <scope>NUCLEOTIDE SEQUENCE [LARGE SCALE GENOMIC DNA]</scope>
    <source>
        <strain evidence="8">CECT 7398</strain>
    </source>
</reference>
<keyword evidence="8" id="KW-1185">Reference proteome</keyword>
<evidence type="ECO:0000256" key="2">
    <source>
        <dbReference type="ARBA" id="ARBA00022741"/>
    </source>
</evidence>
<dbReference type="InterPro" id="IPR001977">
    <property type="entry name" value="Depp_CoAkinase"/>
</dbReference>
<dbReference type="PANTHER" id="PTHR10695:SF46">
    <property type="entry name" value="BIFUNCTIONAL COENZYME A SYNTHASE-RELATED"/>
    <property type="match status" value="1"/>
</dbReference>
<evidence type="ECO:0000313" key="7">
    <source>
        <dbReference type="EMBL" id="MDN3609049.1"/>
    </source>
</evidence>
<sequence>MTYVVGLTGGIASGKTTIANLFNFHFGIDVIDADIIARQVVEPDTEGLNAITKRFGQSILYQDGTLNRAKLRDVIFSSEQEKDWINRLLHPIIREKMRAEVDQTSSPYAMLVIPLMVENNLQSLADRVLVVDVDPQVQISRTTKRDGVPVEQVLSTLKAQASQSERLAIADDVINNNAKNEELLPQITELHQKYLEMCREDR</sequence>
<evidence type="ECO:0000256" key="6">
    <source>
        <dbReference type="NCBIfam" id="TIGR00152"/>
    </source>
</evidence>
<proteinExistence type="inferred from homology"/>
<dbReference type="RefSeq" id="WP_076586117.1">
    <property type="nucleotide sequence ID" value="NZ_JABEYA020000002.1"/>
</dbReference>
<evidence type="ECO:0000256" key="3">
    <source>
        <dbReference type="ARBA" id="ARBA00022840"/>
    </source>
</evidence>
<accession>A0ABT8BRH3</accession>
<comment type="caution">
    <text evidence="7">The sequence shown here is derived from an EMBL/GenBank/DDBJ whole genome shotgun (WGS) entry which is preliminary data.</text>
</comment>
<dbReference type="Pfam" id="PF01121">
    <property type="entry name" value="CoaE"/>
    <property type="match status" value="1"/>
</dbReference>
<dbReference type="NCBIfam" id="TIGR00152">
    <property type="entry name" value="dephospho-CoA kinase"/>
    <property type="match status" value="1"/>
</dbReference>
<evidence type="ECO:0000256" key="4">
    <source>
        <dbReference type="ARBA" id="ARBA00022993"/>
    </source>
</evidence>
<dbReference type="HAMAP" id="MF_00376">
    <property type="entry name" value="Dephospho_CoA_kinase"/>
    <property type="match status" value="1"/>
</dbReference>
<dbReference type="Gene3D" id="3.40.50.300">
    <property type="entry name" value="P-loop containing nucleotide triphosphate hydrolases"/>
    <property type="match status" value="1"/>
</dbReference>
<evidence type="ECO:0000313" key="8">
    <source>
        <dbReference type="Proteomes" id="UP001238540"/>
    </source>
</evidence>
<keyword evidence="4 5" id="KW-0173">Coenzyme A biosynthesis</keyword>
<dbReference type="EC" id="2.7.1.24" evidence="5 6"/>
<feature type="binding site" evidence="5">
    <location>
        <begin position="12"/>
        <end position="17"/>
    </location>
    <ligand>
        <name>ATP</name>
        <dbReference type="ChEBI" id="CHEBI:30616"/>
    </ligand>
</feature>
<dbReference type="Proteomes" id="UP001238540">
    <property type="component" value="Unassembled WGS sequence"/>
</dbReference>
<keyword evidence="3 5" id="KW-0067">ATP-binding</keyword>
<dbReference type="EMBL" id="JAUFQC010000001">
    <property type="protein sequence ID" value="MDN3609049.1"/>
    <property type="molecule type" value="Genomic_DNA"/>
</dbReference>
<gene>
    <name evidence="5 7" type="primary">coaE</name>
    <name evidence="7" type="ORF">QWZ16_04835</name>
</gene>
<keyword evidence="5" id="KW-0963">Cytoplasm</keyword>